<accession>A0AAD8MHI0</accession>
<evidence type="ECO:0000313" key="3">
    <source>
        <dbReference type="Proteomes" id="UP001237642"/>
    </source>
</evidence>
<organism evidence="2 3">
    <name type="scientific">Heracleum sosnowskyi</name>
    <dbReference type="NCBI Taxonomy" id="360622"/>
    <lineage>
        <taxon>Eukaryota</taxon>
        <taxon>Viridiplantae</taxon>
        <taxon>Streptophyta</taxon>
        <taxon>Embryophyta</taxon>
        <taxon>Tracheophyta</taxon>
        <taxon>Spermatophyta</taxon>
        <taxon>Magnoliopsida</taxon>
        <taxon>eudicotyledons</taxon>
        <taxon>Gunneridae</taxon>
        <taxon>Pentapetalae</taxon>
        <taxon>asterids</taxon>
        <taxon>campanulids</taxon>
        <taxon>Apiales</taxon>
        <taxon>Apiaceae</taxon>
        <taxon>Apioideae</taxon>
        <taxon>apioid superclade</taxon>
        <taxon>Tordylieae</taxon>
        <taxon>Tordyliinae</taxon>
        <taxon>Heracleum</taxon>
    </lineage>
</organism>
<gene>
    <name evidence="2" type="ORF">POM88_029170</name>
</gene>
<dbReference type="AlphaFoldDB" id="A0AAD8MHI0"/>
<reference evidence="2" key="1">
    <citation type="submission" date="2023-02" db="EMBL/GenBank/DDBJ databases">
        <title>Genome of toxic invasive species Heracleum sosnowskyi carries increased number of genes despite the absence of recent whole-genome duplications.</title>
        <authorList>
            <person name="Schelkunov M."/>
            <person name="Shtratnikova V."/>
            <person name="Makarenko M."/>
            <person name="Klepikova A."/>
            <person name="Omelchenko D."/>
            <person name="Novikova G."/>
            <person name="Obukhova E."/>
            <person name="Bogdanov V."/>
            <person name="Penin A."/>
            <person name="Logacheva M."/>
        </authorList>
    </citation>
    <scope>NUCLEOTIDE SEQUENCE</scope>
    <source>
        <strain evidence="2">Hsosn_3</strain>
        <tissue evidence="2">Leaf</tissue>
    </source>
</reference>
<keyword evidence="3" id="KW-1185">Reference proteome</keyword>
<proteinExistence type="predicted"/>
<evidence type="ECO:0000256" key="1">
    <source>
        <dbReference type="SAM" id="MobiDB-lite"/>
    </source>
</evidence>
<sequence length="115" mass="12788">MSAPKATAGIKVPPFTRNDFGLWKMKMLLFIKASNPLYIGILENGPYLPMKSIEETTTPEGNRIPAGTQPKDISEYTDSDKELIRLDTGLMLILTDSADKEMSYQIMSCTSGKHM</sequence>
<dbReference type="Proteomes" id="UP001237642">
    <property type="component" value="Unassembled WGS sequence"/>
</dbReference>
<comment type="caution">
    <text evidence="2">The sequence shown here is derived from an EMBL/GenBank/DDBJ whole genome shotgun (WGS) entry which is preliminary data.</text>
</comment>
<protein>
    <submittedName>
        <fullName evidence="2">Uncharacterized protein</fullName>
    </submittedName>
</protein>
<dbReference type="EMBL" id="JAUIZM010000007">
    <property type="protein sequence ID" value="KAK1372977.1"/>
    <property type="molecule type" value="Genomic_DNA"/>
</dbReference>
<name>A0AAD8MHI0_9APIA</name>
<evidence type="ECO:0000313" key="2">
    <source>
        <dbReference type="EMBL" id="KAK1372977.1"/>
    </source>
</evidence>
<feature type="region of interest" description="Disordered" evidence="1">
    <location>
        <begin position="52"/>
        <end position="74"/>
    </location>
</feature>
<reference evidence="2" key="2">
    <citation type="submission" date="2023-05" db="EMBL/GenBank/DDBJ databases">
        <authorList>
            <person name="Schelkunov M.I."/>
        </authorList>
    </citation>
    <scope>NUCLEOTIDE SEQUENCE</scope>
    <source>
        <strain evidence="2">Hsosn_3</strain>
        <tissue evidence="2">Leaf</tissue>
    </source>
</reference>